<reference evidence="2 3" key="1">
    <citation type="submission" date="2016-05" db="EMBL/GenBank/DDBJ databases">
        <title>Microbial solvent formation.</title>
        <authorList>
            <person name="Poehlein A."/>
            <person name="Montoya Solano J.D."/>
            <person name="Flitsch S."/>
            <person name="Krabben P."/>
            <person name="Duerre P."/>
            <person name="Daniel R."/>
        </authorList>
    </citation>
    <scope>NUCLEOTIDE SEQUENCE [LARGE SCALE GENOMIC DNA]</scope>
    <source>
        <strain evidence="2 3">DSM 2619</strain>
    </source>
</reference>
<gene>
    <name evidence="2" type="ORF">CLPUN_52470</name>
</gene>
<dbReference type="Pfam" id="PF02368">
    <property type="entry name" value="Big_2"/>
    <property type="match status" value="1"/>
</dbReference>
<feature type="domain" description="BIG2" evidence="1">
    <location>
        <begin position="431"/>
        <end position="505"/>
    </location>
</feature>
<dbReference type="InterPro" id="IPR001434">
    <property type="entry name" value="OmcB-like_DUF11"/>
</dbReference>
<evidence type="ECO:0000313" key="2">
    <source>
        <dbReference type="EMBL" id="OOM70288.1"/>
    </source>
</evidence>
<dbReference type="Gene3D" id="2.60.40.1080">
    <property type="match status" value="1"/>
</dbReference>
<dbReference type="InterPro" id="IPR008964">
    <property type="entry name" value="Invasin/intimin_cell_adhesion"/>
</dbReference>
<name>A0A1S8SXR8_9CLOT</name>
<sequence>MENETNLTENKLSMTATPIEGKNYVHLEWTNLGAGYKYIVYSKEQDEKIYQSIPSKTSVRVLNVYPGLGKNLKEWMEKPNGESANGYGKGLISVDEVDIEKFNINPMDNLKDNSGNWKYDVIYFGGYDSNNNRDISATAKYLVESYIKEGYGVLFGHDTITSALSNSGFNSLESYLNININSSAGYFGNKEIKVVKDGLLTNYPWSVGQLETKLTIPLSHSTSQFAMGDIWMKYTSNSLNSSSEVSNLNGKTGTTNFYLTTWNNCAMIQTGHSNGAATPDEQKLLANTLFYLAQLTNNTSCDDHKGQDLTAPDKVIISGASNDDRNLNIIYSKPNDNGTKYDYYVKATNGNATDDITSNTVSAVNTSGIAGYSYVVDNIENTESDNKVINTDLSISAPLSGLDLFKPIYVHIKAIDNAGNASETTHYEYKYITSLNLNKSSLNLNTGDTQNLIATTTPAGMQVTWTSSDPSVATVDSNGNVTGVKEGQATITVNTVQGNLSATCIVTVIEKPTQLVNTAYAKGDNTNTASGEIPTIFNGLAETTLSVVKTSDAKTVCVGDTFTYTILVTNTDLKTAEKVVIKDDAPKHIKFTTSGIITTQGEVDSSSTSSNIVVNVGNILPSGTVTITIPATVVL</sequence>
<accession>A0A1S8SXR8</accession>
<dbReference type="Gene3D" id="2.60.40.1170">
    <property type="entry name" value="Mu homology domain, subdomain B"/>
    <property type="match status" value="1"/>
</dbReference>
<evidence type="ECO:0000313" key="3">
    <source>
        <dbReference type="Proteomes" id="UP000190890"/>
    </source>
</evidence>
<protein>
    <submittedName>
        <fullName evidence="2">Bacterial Ig-like domain protein</fullName>
    </submittedName>
</protein>
<organism evidence="2 3">
    <name type="scientific">Clostridium puniceum</name>
    <dbReference type="NCBI Taxonomy" id="29367"/>
    <lineage>
        <taxon>Bacteria</taxon>
        <taxon>Bacillati</taxon>
        <taxon>Bacillota</taxon>
        <taxon>Clostridia</taxon>
        <taxon>Eubacteriales</taxon>
        <taxon>Clostridiaceae</taxon>
        <taxon>Clostridium</taxon>
    </lineage>
</organism>
<proteinExistence type="predicted"/>
<dbReference type="AlphaFoldDB" id="A0A1S8SXR8"/>
<dbReference type="SUPFAM" id="SSF49373">
    <property type="entry name" value="Invasin/intimin cell-adhesion fragments"/>
    <property type="match status" value="1"/>
</dbReference>
<dbReference type="NCBIfam" id="TIGR01451">
    <property type="entry name" value="B_ant_repeat"/>
    <property type="match status" value="1"/>
</dbReference>
<dbReference type="RefSeq" id="WP_077850125.1">
    <property type="nucleotide sequence ID" value="NZ_LZZM01000242.1"/>
</dbReference>
<dbReference type="OrthoDB" id="2171190at2"/>
<keyword evidence="3" id="KW-1185">Reference proteome</keyword>
<dbReference type="InterPro" id="IPR003343">
    <property type="entry name" value="Big_2"/>
</dbReference>
<dbReference type="InterPro" id="IPR047589">
    <property type="entry name" value="DUF11_rpt"/>
</dbReference>
<evidence type="ECO:0000259" key="1">
    <source>
        <dbReference type="SMART" id="SM00635"/>
    </source>
</evidence>
<dbReference type="STRING" id="29367.CLPUN_52470"/>
<dbReference type="SMART" id="SM00635">
    <property type="entry name" value="BID_2"/>
    <property type="match status" value="1"/>
</dbReference>
<comment type="caution">
    <text evidence="2">The sequence shown here is derived from an EMBL/GenBank/DDBJ whole genome shotgun (WGS) entry which is preliminary data.</text>
</comment>
<dbReference type="Proteomes" id="UP000190890">
    <property type="component" value="Unassembled WGS sequence"/>
</dbReference>
<dbReference type="EMBL" id="LZZM01000242">
    <property type="protein sequence ID" value="OOM70288.1"/>
    <property type="molecule type" value="Genomic_DNA"/>
</dbReference>
<dbReference type="Pfam" id="PF01345">
    <property type="entry name" value="DUF11"/>
    <property type="match status" value="1"/>
</dbReference>